<evidence type="ECO:0000313" key="2">
    <source>
        <dbReference type="EMBL" id="CAI3995214.1"/>
    </source>
</evidence>
<evidence type="ECO:0000313" key="3">
    <source>
        <dbReference type="EMBL" id="CAL4782526.1"/>
    </source>
</evidence>
<dbReference type="OrthoDB" id="422110at2759"/>
<feature type="compositionally biased region" description="Basic and acidic residues" evidence="1">
    <location>
        <begin position="290"/>
        <end position="313"/>
    </location>
</feature>
<sequence>MLPIKIIQHTHLNLLHICWCCGKPQGPALVVTESGLVAVAFDAPLHPVQAAQAVGLPEQDLPPLWLVRSSAVPGKAMAWVWQGQAMPTQAPQAVKEAAKQSARMSESVAEVVVRTIQRYYAVQVLEPSTRGFLSILEKQFARSDLYLFEVLQNAVDDGALQVCFEPNQLGLAVKHDGRRFTALDVLGLSSVGLSTKGDGQKRTIGFMGIGFKAVYKRYARVVVHDQRGPCLLARRSEQQATAGAAGRAAPRHVVAAAVAAVAVGVADGYSPPPRRSGGRSGNRSRSRRDGRRDDRRDDRRPDPKKKAFEEKRIPPPAVRGPDKPQITEEQRANSVEFNGHYYAALDFTPPNQGGESAGQKTRIQMPYGWEVADITDDVRDAVVRLHTFGTDFVVGESGKAFHTAKGTRPGALEMIWDYKKDMGMYNLHQDGSLAAKNARILIRIAVPKVLWRFTFEELPMTHGKAGSSYGWVLQPRWEAPEALWDGRSSPTFSWCHFQLERPREGLPGVQRDLARLPESVPGLLGRKALRDAARRAAERTLKELSVHGQLDRRAADAVHYWWLEAQSLLGSLSPELLQRPLANMLPLLSRESKEQIWERCKATVLQEVEATLAMPERLEEYGWRIQDAAGQAVGPYPVSHCRHWVGEGRLNGHTKVRGRGMGSFRFLREVFPGRPFMPPLPPACFRLEWGSAGHSVSLAQRIALKDGVAEEATPWAPLFHDFEAAVKQD</sequence>
<dbReference type="SUPFAM" id="SSF55874">
    <property type="entry name" value="ATPase domain of HSP90 chaperone/DNA topoisomerase II/histidine kinase"/>
    <property type="match status" value="1"/>
</dbReference>
<reference evidence="2" key="1">
    <citation type="submission" date="2022-10" db="EMBL/GenBank/DDBJ databases">
        <authorList>
            <person name="Chen Y."/>
            <person name="Dougan E. K."/>
            <person name="Chan C."/>
            <person name="Rhodes N."/>
            <person name="Thang M."/>
        </authorList>
    </citation>
    <scope>NUCLEOTIDE SEQUENCE</scope>
</reference>
<dbReference type="NCBIfam" id="NF047352">
    <property type="entry name" value="P_loop_sacsin"/>
    <property type="match status" value="1"/>
</dbReference>
<dbReference type="SUPFAM" id="SSF55277">
    <property type="entry name" value="GYF domain"/>
    <property type="match status" value="1"/>
</dbReference>
<name>A0A9P1CP59_9DINO</name>
<dbReference type="EMBL" id="CAMXCT020002046">
    <property type="protein sequence ID" value="CAL1148589.1"/>
    <property type="molecule type" value="Genomic_DNA"/>
</dbReference>
<dbReference type="AlphaFoldDB" id="A0A9P1CP59"/>
<dbReference type="EMBL" id="CAMXCT010002046">
    <property type="protein sequence ID" value="CAI3995214.1"/>
    <property type="molecule type" value="Genomic_DNA"/>
</dbReference>
<accession>A0A9P1CP59</accession>
<comment type="caution">
    <text evidence="2">The sequence shown here is derived from an EMBL/GenBank/DDBJ whole genome shotgun (WGS) entry which is preliminary data.</text>
</comment>
<evidence type="ECO:0000313" key="4">
    <source>
        <dbReference type="Proteomes" id="UP001152797"/>
    </source>
</evidence>
<feature type="region of interest" description="Disordered" evidence="1">
    <location>
        <begin position="266"/>
        <end position="326"/>
    </location>
</feature>
<proteinExistence type="predicted"/>
<evidence type="ECO:0000256" key="1">
    <source>
        <dbReference type="SAM" id="MobiDB-lite"/>
    </source>
</evidence>
<dbReference type="InterPro" id="IPR035445">
    <property type="entry name" value="GYF-like_dom_sf"/>
</dbReference>
<dbReference type="InterPro" id="IPR036890">
    <property type="entry name" value="HATPase_C_sf"/>
</dbReference>
<keyword evidence="4" id="KW-1185">Reference proteome</keyword>
<organism evidence="2">
    <name type="scientific">Cladocopium goreaui</name>
    <dbReference type="NCBI Taxonomy" id="2562237"/>
    <lineage>
        <taxon>Eukaryota</taxon>
        <taxon>Sar</taxon>
        <taxon>Alveolata</taxon>
        <taxon>Dinophyceae</taxon>
        <taxon>Suessiales</taxon>
        <taxon>Symbiodiniaceae</taxon>
        <taxon>Cladocopium</taxon>
    </lineage>
</organism>
<protein>
    <submittedName>
        <fullName evidence="2">Uncharacterized protein</fullName>
    </submittedName>
</protein>
<dbReference type="EMBL" id="CAMXCT030002046">
    <property type="protein sequence ID" value="CAL4782526.1"/>
    <property type="molecule type" value="Genomic_DNA"/>
</dbReference>
<gene>
    <name evidence="2" type="ORF">C1SCF055_LOCUS21804</name>
</gene>
<reference evidence="3 4" key="2">
    <citation type="submission" date="2024-05" db="EMBL/GenBank/DDBJ databases">
        <authorList>
            <person name="Chen Y."/>
            <person name="Shah S."/>
            <person name="Dougan E. K."/>
            <person name="Thang M."/>
            <person name="Chan C."/>
        </authorList>
    </citation>
    <scope>NUCLEOTIDE SEQUENCE [LARGE SCALE GENOMIC DNA]</scope>
</reference>
<dbReference type="Proteomes" id="UP001152797">
    <property type="component" value="Unassembled WGS sequence"/>
</dbReference>